<dbReference type="EMBL" id="CAWUON010000048">
    <property type="protein sequence ID" value="CAK7269448.1"/>
    <property type="molecule type" value="Genomic_DNA"/>
</dbReference>
<comment type="caution">
    <text evidence="2">The sequence shown here is derived from an EMBL/GenBank/DDBJ whole genome shotgun (WGS) entry which is preliminary data.</text>
</comment>
<evidence type="ECO:0000256" key="1">
    <source>
        <dbReference type="SAM" id="MobiDB-lite"/>
    </source>
</evidence>
<name>A0ABP0DMD7_9PEZI</name>
<reference evidence="2 3" key="1">
    <citation type="submission" date="2024-01" db="EMBL/GenBank/DDBJ databases">
        <authorList>
            <person name="Allen C."/>
            <person name="Tagirdzhanova G."/>
        </authorList>
    </citation>
    <scope>NUCLEOTIDE SEQUENCE [LARGE SCALE GENOMIC DNA]</scope>
    <source>
        <strain evidence="2 3">CBS 119000</strain>
    </source>
</reference>
<accession>A0ABP0DMD7</accession>
<dbReference type="Gene3D" id="3.30.420.10">
    <property type="entry name" value="Ribonuclease H-like superfamily/Ribonuclease H"/>
    <property type="match status" value="1"/>
</dbReference>
<dbReference type="Proteomes" id="UP001642502">
    <property type="component" value="Unassembled WGS sequence"/>
</dbReference>
<gene>
    <name evidence="2" type="ORF">SEPCBS119000_003573</name>
</gene>
<evidence type="ECO:0000313" key="3">
    <source>
        <dbReference type="Proteomes" id="UP001642502"/>
    </source>
</evidence>
<proteinExistence type="predicted"/>
<dbReference type="InterPro" id="IPR012337">
    <property type="entry name" value="RNaseH-like_sf"/>
</dbReference>
<organism evidence="2 3">
    <name type="scientific">Sporothrix epigloea</name>
    <dbReference type="NCBI Taxonomy" id="1892477"/>
    <lineage>
        <taxon>Eukaryota</taxon>
        <taxon>Fungi</taxon>
        <taxon>Dikarya</taxon>
        <taxon>Ascomycota</taxon>
        <taxon>Pezizomycotina</taxon>
        <taxon>Sordariomycetes</taxon>
        <taxon>Sordariomycetidae</taxon>
        <taxon>Ophiostomatales</taxon>
        <taxon>Ophiostomataceae</taxon>
        <taxon>Sporothrix</taxon>
    </lineage>
</organism>
<sequence>MCLMLKQSGRLSAYNTQLLNDLVRQEICACHLEVGFTRLRFITENNQVTFIWRLEHQDIEGNEQADALAKAGSKEGLMDAEAGRPGNSGIRSSK</sequence>
<feature type="region of interest" description="Disordered" evidence="1">
    <location>
        <begin position="74"/>
        <end position="94"/>
    </location>
</feature>
<evidence type="ECO:0008006" key="4">
    <source>
        <dbReference type="Google" id="ProtNLM"/>
    </source>
</evidence>
<protein>
    <recommendedName>
        <fullName evidence="4">RNase H type-1 domain-containing protein</fullName>
    </recommendedName>
</protein>
<keyword evidence="3" id="KW-1185">Reference proteome</keyword>
<dbReference type="InterPro" id="IPR036397">
    <property type="entry name" value="RNaseH_sf"/>
</dbReference>
<evidence type="ECO:0000313" key="2">
    <source>
        <dbReference type="EMBL" id="CAK7269448.1"/>
    </source>
</evidence>
<dbReference type="SUPFAM" id="SSF53098">
    <property type="entry name" value="Ribonuclease H-like"/>
    <property type="match status" value="1"/>
</dbReference>